<dbReference type="SUPFAM" id="SSF55874">
    <property type="entry name" value="ATPase domain of HSP90 chaperone/DNA topoisomerase II/histidine kinase"/>
    <property type="match status" value="1"/>
</dbReference>
<evidence type="ECO:0000256" key="2">
    <source>
        <dbReference type="ARBA" id="ARBA00012438"/>
    </source>
</evidence>
<reference evidence="7" key="1">
    <citation type="submission" date="2017-07" db="EMBL/GenBank/DDBJ databases">
        <title>The cable genome - Insights into the physiology and evolution of filamentous bacteria capable of sulfide oxidation via long distance electron transfer.</title>
        <authorList>
            <person name="Thorup C."/>
            <person name="Bjerg J.T."/>
            <person name="Schreiber L."/>
            <person name="Nielsen L.P."/>
            <person name="Kjeldsen K.U."/>
            <person name="Boesen T."/>
            <person name="Boggild A."/>
            <person name="Meysman F."/>
            <person name="Geelhoed J."/>
            <person name="Schramm A."/>
        </authorList>
    </citation>
    <scope>NUCLEOTIDE SEQUENCE [LARGE SCALE GENOMIC DNA]</scope>
    <source>
        <strain evidence="7">GS</strain>
    </source>
</reference>
<gene>
    <name evidence="7" type="ORF">CDV28_10761</name>
</gene>
<dbReference type="Proteomes" id="UP000316238">
    <property type="component" value="Unassembled WGS sequence"/>
</dbReference>
<dbReference type="InterPro" id="IPR005467">
    <property type="entry name" value="His_kinase_dom"/>
</dbReference>
<organism evidence="7 8">
    <name type="scientific">Candidatus Electronema aureum</name>
    <dbReference type="NCBI Taxonomy" id="2005002"/>
    <lineage>
        <taxon>Bacteria</taxon>
        <taxon>Pseudomonadati</taxon>
        <taxon>Thermodesulfobacteriota</taxon>
        <taxon>Desulfobulbia</taxon>
        <taxon>Desulfobulbales</taxon>
        <taxon>Desulfobulbaceae</taxon>
        <taxon>Candidatus Electronema</taxon>
    </lineage>
</organism>
<dbReference type="PANTHER" id="PTHR43065">
    <property type="entry name" value="SENSOR HISTIDINE KINASE"/>
    <property type="match status" value="1"/>
</dbReference>
<dbReference type="InterPro" id="IPR003594">
    <property type="entry name" value="HATPase_dom"/>
</dbReference>
<dbReference type="SMART" id="SM00387">
    <property type="entry name" value="HATPase_c"/>
    <property type="match status" value="1"/>
</dbReference>
<dbReference type="InterPro" id="IPR036097">
    <property type="entry name" value="HisK_dim/P_sf"/>
</dbReference>
<dbReference type="InterPro" id="IPR036890">
    <property type="entry name" value="HATPase_C_sf"/>
</dbReference>
<dbReference type="Gene3D" id="6.10.340.10">
    <property type="match status" value="1"/>
</dbReference>
<feature type="transmembrane region" description="Helical" evidence="5">
    <location>
        <begin position="6"/>
        <end position="28"/>
    </location>
</feature>
<proteinExistence type="predicted"/>
<dbReference type="PANTHER" id="PTHR43065:SF42">
    <property type="entry name" value="TWO-COMPONENT SENSOR PPRA"/>
    <property type="match status" value="1"/>
</dbReference>
<keyword evidence="4" id="KW-0175">Coiled coil</keyword>
<evidence type="ECO:0000313" key="8">
    <source>
        <dbReference type="Proteomes" id="UP000316238"/>
    </source>
</evidence>
<name>A0A521G319_9BACT</name>
<dbReference type="EMBL" id="NQJD01000007">
    <property type="protein sequence ID" value="TAA75414.1"/>
    <property type="molecule type" value="Genomic_DNA"/>
</dbReference>
<comment type="catalytic activity">
    <reaction evidence="1">
        <text>ATP + protein L-histidine = ADP + protein N-phospho-L-histidine.</text>
        <dbReference type="EC" id="2.7.13.3"/>
    </reaction>
</comment>
<sequence length="491" mass="54459">MKTKLILTVAALLLIAMLLVNMVLLMFWKRDALQREAERDQAVLLHIAYQLTAEKAYLKQAFSFTEFYPGEESGQIMMLPRDDIHTELPPLIAETATEAVQTGRLTMRASASLADLLRGQQPFLASARPVLRQGQIIGVVAVTRSLLPLFTTLWQAEKIVFIYIVVNLLVLGVISFFRMTKLIVRPVERLMQLADRHTEQEAVWFAADHSGSEFNQLASSLNSMLAKIEQDRTILRTTVAELEVANRQLQERQQEMIRAEKLASVGKMAAGLAHEIGNPLAVIQGYLDLLARSGQSEENQDFLCRADQELQRVSGLIRQLLNCARVSKGRPEIFFVHALLDSVVEMVQVQSAFKQIKLTVQAEAAQDRINIDPDQLRQVLLNCLLNSADAISSGIERNNGQIVLSTDQSEPHFLRIRIEDNGIGITEEQLAAVFDPFYTTKEIGKGTGLGLSVSRSMVENAGGFMKMESKAGEGSTISICLPLADEGGNND</sequence>
<evidence type="ECO:0000259" key="6">
    <source>
        <dbReference type="PROSITE" id="PS50109"/>
    </source>
</evidence>
<keyword evidence="8" id="KW-1185">Reference proteome</keyword>
<evidence type="ECO:0000313" key="7">
    <source>
        <dbReference type="EMBL" id="TAA75414.1"/>
    </source>
</evidence>
<keyword evidence="5" id="KW-0812">Transmembrane</keyword>
<keyword evidence="3" id="KW-0597">Phosphoprotein</keyword>
<dbReference type="SMART" id="SM00388">
    <property type="entry name" value="HisKA"/>
    <property type="match status" value="1"/>
</dbReference>
<evidence type="ECO:0000256" key="4">
    <source>
        <dbReference type="SAM" id="Coils"/>
    </source>
</evidence>
<comment type="caution">
    <text evidence="7">The sequence shown here is derived from an EMBL/GenBank/DDBJ whole genome shotgun (WGS) entry which is preliminary data.</text>
</comment>
<evidence type="ECO:0000256" key="3">
    <source>
        <dbReference type="ARBA" id="ARBA00022553"/>
    </source>
</evidence>
<feature type="transmembrane region" description="Helical" evidence="5">
    <location>
        <begin position="160"/>
        <end position="179"/>
    </location>
</feature>
<dbReference type="SUPFAM" id="SSF47384">
    <property type="entry name" value="Homodimeric domain of signal transducing histidine kinase"/>
    <property type="match status" value="1"/>
</dbReference>
<feature type="coiled-coil region" evidence="4">
    <location>
        <begin position="232"/>
        <end position="262"/>
    </location>
</feature>
<keyword evidence="5" id="KW-1133">Transmembrane helix</keyword>
<evidence type="ECO:0000256" key="1">
    <source>
        <dbReference type="ARBA" id="ARBA00000085"/>
    </source>
</evidence>
<dbReference type="InterPro" id="IPR004358">
    <property type="entry name" value="Sig_transdc_His_kin-like_C"/>
</dbReference>
<dbReference type="GO" id="GO:0000155">
    <property type="term" value="F:phosphorelay sensor kinase activity"/>
    <property type="evidence" value="ECO:0007669"/>
    <property type="project" value="InterPro"/>
</dbReference>
<evidence type="ECO:0000256" key="5">
    <source>
        <dbReference type="SAM" id="Phobius"/>
    </source>
</evidence>
<dbReference type="AlphaFoldDB" id="A0A521G319"/>
<accession>A0A521G319</accession>
<dbReference type="Pfam" id="PF00512">
    <property type="entry name" value="HisKA"/>
    <property type="match status" value="1"/>
</dbReference>
<keyword evidence="5" id="KW-0472">Membrane</keyword>
<feature type="domain" description="Histidine kinase" evidence="6">
    <location>
        <begin position="271"/>
        <end position="485"/>
    </location>
</feature>
<dbReference type="Gene3D" id="3.30.565.10">
    <property type="entry name" value="Histidine kinase-like ATPase, C-terminal domain"/>
    <property type="match status" value="1"/>
</dbReference>
<dbReference type="CDD" id="cd00082">
    <property type="entry name" value="HisKA"/>
    <property type="match status" value="1"/>
</dbReference>
<dbReference type="PRINTS" id="PR00344">
    <property type="entry name" value="BCTRLSENSOR"/>
</dbReference>
<dbReference type="PROSITE" id="PS50109">
    <property type="entry name" value="HIS_KIN"/>
    <property type="match status" value="1"/>
</dbReference>
<dbReference type="InterPro" id="IPR003661">
    <property type="entry name" value="HisK_dim/P_dom"/>
</dbReference>
<protein>
    <recommendedName>
        <fullName evidence="2">histidine kinase</fullName>
        <ecNumber evidence="2">2.7.13.3</ecNumber>
    </recommendedName>
</protein>
<dbReference type="Gene3D" id="1.10.287.130">
    <property type="match status" value="1"/>
</dbReference>
<dbReference type="Pfam" id="PF02518">
    <property type="entry name" value="HATPase_c"/>
    <property type="match status" value="1"/>
</dbReference>
<dbReference type="EC" id="2.7.13.3" evidence="2"/>